<dbReference type="Proteomes" id="UP001156703">
    <property type="component" value="Unassembled WGS sequence"/>
</dbReference>
<organism evidence="7 8">
    <name type="scientific">Sphingomonas astaxanthinifaciens DSM 22298</name>
    <dbReference type="NCBI Taxonomy" id="1123267"/>
    <lineage>
        <taxon>Bacteria</taxon>
        <taxon>Pseudomonadati</taxon>
        <taxon>Pseudomonadota</taxon>
        <taxon>Alphaproteobacteria</taxon>
        <taxon>Sphingomonadales</taxon>
        <taxon>Sphingomonadaceae</taxon>
        <taxon>Sphingomonas</taxon>
    </lineage>
</organism>
<dbReference type="PROSITE" id="PS50893">
    <property type="entry name" value="ABC_TRANSPORTER_2"/>
    <property type="match status" value="1"/>
</dbReference>
<dbReference type="EMBL" id="BSOO01000043">
    <property type="protein sequence ID" value="GLR48784.1"/>
    <property type="molecule type" value="Genomic_DNA"/>
</dbReference>
<comment type="caution">
    <text evidence="7">The sequence shown here is derived from an EMBL/GenBank/DDBJ whole genome shotgun (WGS) entry which is preliminary data.</text>
</comment>
<evidence type="ECO:0000256" key="2">
    <source>
        <dbReference type="ARBA" id="ARBA00022741"/>
    </source>
</evidence>
<name>A0ABQ5Z9Y7_9SPHN</name>
<proteinExistence type="predicted"/>
<evidence type="ECO:0000256" key="1">
    <source>
        <dbReference type="ARBA" id="ARBA00022448"/>
    </source>
</evidence>
<dbReference type="InterPro" id="IPR003593">
    <property type="entry name" value="AAA+_ATPase"/>
</dbReference>
<evidence type="ECO:0000259" key="6">
    <source>
        <dbReference type="PROSITE" id="PS50893"/>
    </source>
</evidence>
<feature type="domain" description="ABC transporter" evidence="6">
    <location>
        <begin position="1"/>
        <end position="224"/>
    </location>
</feature>
<dbReference type="Gene3D" id="3.40.50.300">
    <property type="entry name" value="P-loop containing nucleotide triphosphate hydrolases"/>
    <property type="match status" value="1"/>
</dbReference>
<dbReference type="InterPro" id="IPR003439">
    <property type="entry name" value="ABC_transporter-like_ATP-bd"/>
</dbReference>
<reference evidence="8" key="1">
    <citation type="journal article" date="2019" name="Int. J. Syst. Evol. Microbiol.">
        <title>The Global Catalogue of Microorganisms (GCM) 10K type strain sequencing project: providing services to taxonomists for standard genome sequencing and annotation.</title>
        <authorList>
            <consortium name="The Broad Institute Genomics Platform"/>
            <consortium name="The Broad Institute Genome Sequencing Center for Infectious Disease"/>
            <person name="Wu L."/>
            <person name="Ma J."/>
        </authorList>
    </citation>
    <scope>NUCLEOTIDE SEQUENCE [LARGE SCALE GENOMIC DNA]</scope>
    <source>
        <strain evidence="8">NBRC 102146</strain>
    </source>
</reference>
<dbReference type="SMART" id="SM00382">
    <property type="entry name" value="AAA"/>
    <property type="match status" value="1"/>
</dbReference>
<evidence type="ECO:0000313" key="8">
    <source>
        <dbReference type="Proteomes" id="UP001156703"/>
    </source>
</evidence>
<dbReference type="SUPFAM" id="SSF52540">
    <property type="entry name" value="P-loop containing nucleoside triphosphate hydrolases"/>
    <property type="match status" value="1"/>
</dbReference>
<evidence type="ECO:0000313" key="7">
    <source>
        <dbReference type="EMBL" id="GLR48784.1"/>
    </source>
</evidence>
<dbReference type="InterPro" id="IPR027417">
    <property type="entry name" value="P-loop_NTPase"/>
</dbReference>
<evidence type="ECO:0000256" key="5">
    <source>
        <dbReference type="ARBA" id="ARBA00037066"/>
    </source>
</evidence>
<keyword evidence="4" id="KW-1278">Translocase</keyword>
<dbReference type="PANTHER" id="PTHR42794:SF1">
    <property type="entry name" value="HEMIN IMPORT ATP-BINDING PROTEIN HMUV"/>
    <property type="match status" value="1"/>
</dbReference>
<keyword evidence="3" id="KW-0067">ATP-binding</keyword>
<dbReference type="PANTHER" id="PTHR42794">
    <property type="entry name" value="HEMIN IMPORT ATP-BINDING PROTEIN HMUV"/>
    <property type="match status" value="1"/>
</dbReference>
<evidence type="ECO:0000256" key="3">
    <source>
        <dbReference type="ARBA" id="ARBA00022840"/>
    </source>
</evidence>
<evidence type="ECO:0000256" key="4">
    <source>
        <dbReference type="ARBA" id="ARBA00022967"/>
    </source>
</evidence>
<keyword evidence="2" id="KW-0547">Nucleotide-binding</keyword>
<sequence>MTSLLDARDIAVPGRLAPLDLRVAVSERVAVIGPNGSGKTSLLRALAGITEPAADIAVGGERIADASPARRRKLLAFLPASREVRWPIPVRDVIALGLDRADPARIADLLEALDLTALSERPVDTLSTGERARALLARALGPRPRLLLLDEPLSNLDPAWALRTLDLLAGAARAGAALLVSVHDLALVRGFDRVLMLAEGQLVADGTPADVLGSARFGEVFGVEPAGTGWKLRPSEDPRSSR</sequence>
<comment type="function">
    <text evidence="5">Part of the ABC transporter complex HmuTUV involved in hemin import. Responsible for energy coupling to the transport system.</text>
</comment>
<accession>A0ABQ5Z9Y7</accession>
<protein>
    <submittedName>
        <fullName evidence="7">ABC transporter</fullName>
    </submittedName>
</protein>
<keyword evidence="1" id="KW-0813">Transport</keyword>
<gene>
    <name evidence="7" type="ORF">GCM10007925_25070</name>
</gene>
<keyword evidence="8" id="KW-1185">Reference proteome</keyword>
<dbReference type="RefSeq" id="WP_169738054.1">
    <property type="nucleotide sequence ID" value="NZ_BSOO01000043.1"/>
</dbReference>
<dbReference type="Pfam" id="PF00005">
    <property type="entry name" value="ABC_tran"/>
    <property type="match status" value="1"/>
</dbReference>